<dbReference type="InterPro" id="IPR021259">
    <property type="entry name" value="DUF2817"/>
</dbReference>
<gene>
    <name evidence="1" type="ORF">BKK80_22760</name>
</gene>
<reference evidence="1 2" key="1">
    <citation type="submission" date="2016-10" db="EMBL/GenBank/DDBJ databases">
        <title>Complete genome sequences of three Cupriavidus strains isolated from various Malaysian environments.</title>
        <authorList>
            <person name="Abdullah A.A.-A."/>
            <person name="Shafie N.A.H."/>
            <person name="Lau N.S."/>
        </authorList>
    </citation>
    <scope>NUCLEOTIDE SEQUENCE [LARGE SCALE GENOMIC DNA]</scope>
    <source>
        <strain evidence="1 2">USMAA1020</strain>
    </source>
</reference>
<protein>
    <recommendedName>
        <fullName evidence="3">DUF2817 domain-containing protein</fullName>
    </recommendedName>
</protein>
<evidence type="ECO:0000313" key="2">
    <source>
        <dbReference type="Proteomes" id="UP000177515"/>
    </source>
</evidence>
<accession>A0ABN4TUB4</accession>
<dbReference type="Proteomes" id="UP000177515">
    <property type="component" value="Chromosome 2"/>
</dbReference>
<dbReference type="SUPFAM" id="SSF53187">
    <property type="entry name" value="Zn-dependent exopeptidases"/>
    <property type="match status" value="1"/>
</dbReference>
<dbReference type="Pfam" id="PF10994">
    <property type="entry name" value="DUF2817"/>
    <property type="match status" value="1"/>
</dbReference>
<dbReference type="RefSeq" id="WP_071039448.1">
    <property type="nucleotide sequence ID" value="NZ_CP017755.1"/>
</dbReference>
<evidence type="ECO:0000313" key="1">
    <source>
        <dbReference type="EMBL" id="AOZ08738.1"/>
    </source>
</evidence>
<dbReference type="EMBL" id="CP017755">
    <property type="protein sequence ID" value="AOZ08738.1"/>
    <property type="molecule type" value="Genomic_DNA"/>
</dbReference>
<dbReference type="CDD" id="cd06233">
    <property type="entry name" value="M14-like"/>
    <property type="match status" value="1"/>
</dbReference>
<dbReference type="Gene3D" id="3.40.630.10">
    <property type="entry name" value="Zn peptidases"/>
    <property type="match status" value="1"/>
</dbReference>
<proteinExistence type="predicted"/>
<keyword evidence="2" id="KW-1185">Reference proteome</keyword>
<evidence type="ECO:0008006" key="3">
    <source>
        <dbReference type="Google" id="ProtNLM"/>
    </source>
</evidence>
<name>A0ABN4TUB4_9BURK</name>
<organism evidence="1 2">
    <name type="scientific">Cupriavidus malaysiensis</name>
    <dbReference type="NCBI Taxonomy" id="367825"/>
    <lineage>
        <taxon>Bacteria</taxon>
        <taxon>Pseudomonadati</taxon>
        <taxon>Pseudomonadota</taxon>
        <taxon>Betaproteobacteria</taxon>
        <taxon>Burkholderiales</taxon>
        <taxon>Burkholderiaceae</taxon>
        <taxon>Cupriavidus</taxon>
    </lineage>
</organism>
<sequence length="364" mass="39117">MDVARHFAETYAEAREKFTAAARARGLEIERAIHPGQTGPDGEPLSIDSALFAPDGARSVLVVTSGTHGVEGFCGSGCQVGLLGDDLLFTKLTEARVALLLVHAVNPYGFAHLRRVNEDNVDLNRNSADFAAAAASNPAYLEVDPLLLPATWPPGPADQAALNQFIATRGMQALRDAMTGGQYRVPDGMFYGGSAPCWSTRQMGELLARHLPRFAAMVWIDVHTGLGPYGHGEKIFVGSDAAELARANATWGADVLPITAPGSVSSVVEGALVNLAYTQYPGIEKTIMALEFGTLDSMQVMQALRADHWMHRHPDVPADTRAEIRQGLRDAFYCDSPDWKGQVYGQTRVAVLQSVAALARHARA</sequence>